<comment type="caution">
    <text evidence="1">The sequence shown here is derived from an EMBL/GenBank/DDBJ whole genome shotgun (WGS) entry which is preliminary data.</text>
</comment>
<evidence type="ECO:0000313" key="2">
    <source>
        <dbReference type="Proteomes" id="UP001434883"/>
    </source>
</evidence>
<feature type="non-terminal residue" evidence="1">
    <location>
        <position position="1"/>
    </location>
</feature>
<gene>
    <name evidence="1" type="ORF">XENOCAPTIV_011586</name>
</gene>
<protein>
    <submittedName>
        <fullName evidence="1">Uncharacterized protein</fullName>
    </submittedName>
</protein>
<sequence length="168" mass="19231">LAVFSEHLFGWVMNLKRRVCSRNSPKRALNDCRKLDVLASGDQRYFDAKVAWCVSKCRFTFDRFIDAIFSLQSRHNAEPALSTKANSPTSWISEGFGGQTKNSEPFTHCPAKVDKFDFDSLPQLDQETARFSNPKQLEEERQHAQGCQINSKLDISWSIISLQMLLVR</sequence>
<keyword evidence="2" id="KW-1185">Reference proteome</keyword>
<accession>A0ABV0RY78</accession>
<dbReference type="Proteomes" id="UP001434883">
    <property type="component" value="Unassembled WGS sequence"/>
</dbReference>
<organism evidence="1 2">
    <name type="scientific">Xenoophorus captivus</name>
    <dbReference type="NCBI Taxonomy" id="1517983"/>
    <lineage>
        <taxon>Eukaryota</taxon>
        <taxon>Metazoa</taxon>
        <taxon>Chordata</taxon>
        <taxon>Craniata</taxon>
        <taxon>Vertebrata</taxon>
        <taxon>Euteleostomi</taxon>
        <taxon>Actinopterygii</taxon>
        <taxon>Neopterygii</taxon>
        <taxon>Teleostei</taxon>
        <taxon>Neoteleostei</taxon>
        <taxon>Acanthomorphata</taxon>
        <taxon>Ovalentaria</taxon>
        <taxon>Atherinomorphae</taxon>
        <taxon>Cyprinodontiformes</taxon>
        <taxon>Goodeidae</taxon>
        <taxon>Xenoophorus</taxon>
    </lineage>
</organism>
<evidence type="ECO:0000313" key="1">
    <source>
        <dbReference type="EMBL" id="MEQ2213229.1"/>
    </source>
</evidence>
<reference evidence="1 2" key="1">
    <citation type="submission" date="2021-06" db="EMBL/GenBank/DDBJ databases">
        <authorList>
            <person name="Palmer J.M."/>
        </authorList>
    </citation>
    <scope>NUCLEOTIDE SEQUENCE [LARGE SCALE GENOMIC DNA]</scope>
    <source>
        <strain evidence="1 2">XC_2019</strain>
        <tissue evidence="1">Muscle</tissue>
    </source>
</reference>
<proteinExistence type="predicted"/>
<dbReference type="EMBL" id="JAHRIN010061289">
    <property type="protein sequence ID" value="MEQ2213229.1"/>
    <property type="molecule type" value="Genomic_DNA"/>
</dbReference>
<name>A0ABV0RY78_9TELE</name>